<keyword evidence="5" id="KW-1185">Reference proteome</keyword>
<comment type="caution">
    <text evidence="4">The sequence shown here is derived from an EMBL/GenBank/DDBJ whole genome shotgun (WGS) entry which is preliminary data.</text>
</comment>
<proteinExistence type="predicted"/>
<accession>A0A498KY43</accession>
<dbReference type="InterPro" id="IPR025403">
    <property type="entry name" value="TgpA-like_C"/>
</dbReference>
<dbReference type="Pfam" id="PF13559">
    <property type="entry name" value="DUF4129"/>
    <property type="match status" value="1"/>
</dbReference>
<evidence type="ECO:0000259" key="3">
    <source>
        <dbReference type="Pfam" id="PF13559"/>
    </source>
</evidence>
<feature type="compositionally biased region" description="Gly residues" evidence="1">
    <location>
        <begin position="50"/>
        <end position="61"/>
    </location>
</feature>
<name>A0A498KY43_9EURY</name>
<evidence type="ECO:0000313" key="5">
    <source>
        <dbReference type="Proteomes" id="UP000289691"/>
    </source>
</evidence>
<keyword evidence="2" id="KW-0472">Membrane</keyword>
<dbReference type="Proteomes" id="UP000289691">
    <property type="component" value="Unassembled WGS sequence"/>
</dbReference>
<feature type="compositionally biased region" description="Polar residues" evidence="1">
    <location>
        <begin position="33"/>
        <end position="49"/>
    </location>
</feature>
<gene>
    <name evidence="4" type="ORF">EAF64_06235</name>
</gene>
<protein>
    <submittedName>
        <fullName evidence="4">DUF4129 domain-containing protein</fullName>
    </submittedName>
</protein>
<evidence type="ECO:0000256" key="2">
    <source>
        <dbReference type="SAM" id="Phobius"/>
    </source>
</evidence>
<sequence>MQRRPPLVALVALSAALAFAVGATAVTGLDPPSVTSGPGNTTDASANATSGGGPGGSDPGGVGLLGPVGGIYGVVAGLLPAVSPPFLLVVTALVVAGLALAGLRRYGSESDEPAEPEVRVDPETGDDGGTDAGPLVPDAAPDNEVYRAWRAMVRELDVPCGEATTPREFAREAIRAGAATEPVERLTDLFDRVRYGAAEPTEDREERARDALAALDNGGED</sequence>
<dbReference type="OrthoDB" id="206550at2157"/>
<dbReference type="EMBL" id="RDFA01000002">
    <property type="protein sequence ID" value="RXK50158.1"/>
    <property type="molecule type" value="Genomic_DNA"/>
</dbReference>
<feature type="region of interest" description="Disordered" evidence="1">
    <location>
        <begin position="29"/>
        <end position="61"/>
    </location>
</feature>
<feature type="transmembrane region" description="Helical" evidence="2">
    <location>
        <begin position="86"/>
        <end position="103"/>
    </location>
</feature>
<dbReference type="RefSeq" id="WP_129068120.1">
    <property type="nucleotide sequence ID" value="NZ_RDFA01000002.1"/>
</dbReference>
<organism evidence="4 5">
    <name type="scientific">Halorientalis pallida</name>
    <dbReference type="NCBI Taxonomy" id="2479928"/>
    <lineage>
        <taxon>Archaea</taxon>
        <taxon>Methanobacteriati</taxon>
        <taxon>Methanobacteriota</taxon>
        <taxon>Stenosarchaea group</taxon>
        <taxon>Halobacteria</taxon>
        <taxon>Halobacteriales</taxon>
        <taxon>Haloarculaceae</taxon>
        <taxon>Halorientalis</taxon>
    </lineage>
</organism>
<evidence type="ECO:0000256" key="1">
    <source>
        <dbReference type="SAM" id="MobiDB-lite"/>
    </source>
</evidence>
<reference evidence="4 5" key="1">
    <citation type="submission" date="2019-01" db="EMBL/GenBank/DDBJ databases">
        <title>Halorientalis sp. F13-25 a new haloarchaeum isolated from hypersaline water.</title>
        <authorList>
            <person name="Ana D.-V."/>
            <person name="Cristina S.-P."/>
            <person name="Antonio V."/>
        </authorList>
    </citation>
    <scope>NUCLEOTIDE SEQUENCE [LARGE SCALE GENOMIC DNA]</scope>
    <source>
        <strain evidence="4 5">F13-25</strain>
    </source>
</reference>
<feature type="region of interest" description="Disordered" evidence="1">
    <location>
        <begin position="106"/>
        <end position="140"/>
    </location>
</feature>
<feature type="domain" description="Protein-glutamine gamma-glutamyltransferase-like C-terminal" evidence="3">
    <location>
        <begin position="147"/>
        <end position="212"/>
    </location>
</feature>
<keyword evidence="2" id="KW-0812">Transmembrane</keyword>
<keyword evidence="2" id="KW-1133">Transmembrane helix</keyword>
<evidence type="ECO:0000313" key="4">
    <source>
        <dbReference type="EMBL" id="RXK50158.1"/>
    </source>
</evidence>
<dbReference type="AlphaFoldDB" id="A0A498KY43"/>